<evidence type="ECO:0000256" key="3">
    <source>
        <dbReference type="ARBA" id="ARBA00023239"/>
    </source>
</evidence>
<dbReference type="Pfam" id="PF02211">
    <property type="entry name" value="NHase_beta_C"/>
    <property type="match status" value="1"/>
</dbReference>
<evidence type="ECO:0000259" key="6">
    <source>
        <dbReference type="Pfam" id="PF02211"/>
    </source>
</evidence>
<dbReference type="Gene3D" id="2.30.30.50">
    <property type="match status" value="1"/>
</dbReference>
<dbReference type="Pfam" id="PF21006">
    <property type="entry name" value="NHase_beta_N"/>
    <property type="match status" value="1"/>
</dbReference>
<comment type="caution">
    <text evidence="8">The sequence shown here is derived from an EMBL/GenBank/DDBJ whole genome shotgun (WGS) entry which is preliminary data.</text>
</comment>
<dbReference type="InterPro" id="IPR049054">
    <property type="entry name" value="CN_hydtase_beta-like_N"/>
</dbReference>
<keyword evidence="9" id="KW-1185">Reference proteome</keyword>
<reference evidence="8 9" key="1">
    <citation type="submission" date="2019-07" db="EMBL/GenBank/DDBJ databases">
        <title>Whole genome shotgun sequence of Skermanella aerolata NBRC 106429.</title>
        <authorList>
            <person name="Hosoyama A."/>
            <person name="Uohara A."/>
            <person name="Ohji S."/>
            <person name="Ichikawa N."/>
        </authorList>
    </citation>
    <scope>NUCLEOTIDE SEQUENCE [LARGE SCALE GENOMIC DNA]</scope>
    <source>
        <strain evidence="8 9">NBRC 106429</strain>
    </source>
</reference>
<sequence length="218" mass="23915">MNGAHDMGGMHGMGPIDTDPNDPLFHAEWDKRAFAITLALGFHGRWNIDTSRHARENRHPADYLGSSYYEIWFKGVERLAVETGLVSAEELATGEPAAISQTPPPDPARVAAILAKGASAKLDDDVPAKFNAGTKVRVLDITTPGHTRVPRYCRGRIGTIDRDHGVYVFPDTHAHGLGKKPQHCYSVRFGGRDLWGDAAPSNDTIYVDLWDDYLEAAP</sequence>
<dbReference type="RefSeq" id="WP_044429280.1">
    <property type="nucleotide sequence ID" value="NZ_BJYZ01000013.1"/>
</dbReference>
<evidence type="ECO:0000256" key="5">
    <source>
        <dbReference type="PIRNR" id="PIRNR001427"/>
    </source>
</evidence>
<dbReference type="GO" id="GO:0046914">
    <property type="term" value="F:transition metal ion binding"/>
    <property type="evidence" value="ECO:0007669"/>
    <property type="project" value="InterPro"/>
</dbReference>
<accession>A0A512DQR5</accession>
<feature type="domain" description="Nitrile hydratase beta subunit" evidence="6">
    <location>
        <begin position="120"/>
        <end position="215"/>
    </location>
</feature>
<comment type="similarity">
    <text evidence="2 5">Belongs to the nitrile hydratase subunit beta family.</text>
</comment>
<dbReference type="NCBIfam" id="TIGR03888">
    <property type="entry name" value="nitrile_beta"/>
    <property type="match status" value="1"/>
</dbReference>
<organism evidence="8 9">
    <name type="scientific">Skermanella aerolata</name>
    <dbReference type="NCBI Taxonomy" id="393310"/>
    <lineage>
        <taxon>Bacteria</taxon>
        <taxon>Pseudomonadati</taxon>
        <taxon>Pseudomonadota</taxon>
        <taxon>Alphaproteobacteria</taxon>
        <taxon>Rhodospirillales</taxon>
        <taxon>Azospirillaceae</taxon>
        <taxon>Skermanella</taxon>
    </lineage>
</organism>
<feature type="domain" description="Nitrile hydratase beta subunit-like N-terminal" evidence="7">
    <location>
        <begin position="1"/>
        <end position="105"/>
    </location>
</feature>
<proteinExistence type="inferred from homology"/>
<evidence type="ECO:0000313" key="9">
    <source>
        <dbReference type="Proteomes" id="UP000321523"/>
    </source>
</evidence>
<dbReference type="GO" id="GO:0018822">
    <property type="term" value="F:nitrile hydratase activity"/>
    <property type="evidence" value="ECO:0007669"/>
    <property type="project" value="UniProtKB-EC"/>
</dbReference>
<comment type="catalytic activity">
    <reaction evidence="4 5">
        <text>an aliphatic primary amide = an aliphatic nitrile + H2O</text>
        <dbReference type="Rhea" id="RHEA:12673"/>
        <dbReference type="ChEBI" id="CHEBI:15377"/>
        <dbReference type="ChEBI" id="CHEBI:65285"/>
        <dbReference type="ChEBI" id="CHEBI:80291"/>
        <dbReference type="EC" id="4.2.1.84"/>
    </reaction>
</comment>
<dbReference type="InterPro" id="IPR008990">
    <property type="entry name" value="Elect_transpt_acc-like_dom_sf"/>
</dbReference>
<protein>
    <recommendedName>
        <fullName evidence="5">Nitrile hydratase subunit beta</fullName>
        <shortName evidence="5">NHase</shortName>
        <ecNumber evidence="5">4.2.1.84</ecNumber>
    </recommendedName>
</protein>
<dbReference type="EC" id="4.2.1.84" evidence="5"/>
<dbReference type="Gene3D" id="1.10.472.20">
    <property type="entry name" value="Nitrile hydratase, beta subunit"/>
    <property type="match status" value="1"/>
</dbReference>
<evidence type="ECO:0000256" key="2">
    <source>
        <dbReference type="ARBA" id="ARBA00009098"/>
    </source>
</evidence>
<dbReference type="AlphaFoldDB" id="A0A512DQR5"/>
<evidence type="ECO:0000256" key="4">
    <source>
        <dbReference type="ARBA" id="ARBA00044877"/>
    </source>
</evidence>
<dbReference type="InterPro" id="IPR003168">
    <property type="entry name" value="Nitrile_hydratase_bsu"/>
</dbReference>
<name>A0A512DQR5_9PROT</name>
<dbReference type="InterPro" id="IPR024690">
    <property type="entry name" value="CN_hydtase_beta_dom_C"/>
</dbReference>
<dbReference type="Proteomes" id="UP000321523">
    <property type="component" value="Unassembled WGS sequence"/>
</dbReference>
<evidence type="ECO:0000313" key="8">
    <source>
        <dbReference type="EMBL" id="GEO38804.1"/>
    </source>
</evidence>
<evidence type="ECO:0000256" key="1">
    <source>
        <dbReference type="ARBA" id="ARBA00004042"/>
    </source>
</evidence>
<keyword evidence="3 5" id="KW-0456">Lyase</keyword>
<gene>
    <name evidence="8" type="ORF">SAE02_29520</name>
</gene>
<dbReference type="PIRSF" id="PIRSF001427">
    <property type="entry name" value="NHase_beta"/>
    <property type="match status" value="1"/>
</dbReference>
<dbReference type="SUPFAM" id="SSF50090">
    <property type="entry name" value="Electron transport accessory proteins"/>
    <property type="match status" value="1"/>
</dbReference>
<dbReference type="InterPro" id="IPR042262">
    <property type="entry name" value="CN_hydtase_beta_C"/>
</dbReference>
<comment type="function">
    <text evidence="1 5">NHase catalyzes the hydration of various nitrile compounds to the corresponding amides.</text>
</comment>
<dbReference type="EMBL" id="BJYZ01000013">
    <property type="protein sequence ID" value="GEO38804.1"/>
    <property type="molecule type" value="Genomic_DNA"/>
</dbReference>
<evidence type="ECO:0000259" key="7">
    <source>
        <dbReference type="Pfam" id="PF21006"/>
    </source>
</evidence>